<sequence>SNSKDKSQTEERSSNRALQEKSSNKVKRTQTEKLIDISPWVKYTKREINLELEPKHFINRSKESSISPEKVRSLRSKKEKIRVIIEEPREGKANVSIRIKWIMTKRILRAFITYPHDKEAWAKKEEEILDSIKEELKQKKKIDLGSNWLREVFISRNKEEYRNRHMNGQE</sequence>
<dbReference type="EMBL" id="CAJVQB010043335">
    <property type="protein sequence ID" value="CAG8831097.1"/>
    <property type="molecule type" value="Genomic_DNA"/>
</dbReference>
<organism evidence="2 3">
    <name type="scientific">Gigaspora margarita</name>
    <dbReference type="NCBI Taxonomy" id="4874"/>
    <lineage>
        <taxon>Eukaryota</taxon>
        <taxon>Fungi</taxon>
        <taxon>Fungi incertae sedis</taxon>
        <taxon>Mucoromycota</taxon>
        <taxon>Glomeromycotina</taxon>
        <taxon>Glomeromycetes</taxon>
        <taxon>Diversisporales</taxon>
        <taxon>Gigasporaceae</taxon>
        <taxon>Gigaspora</taxon>
    </lineage>
</organism>
<keyword evidence="3" id="KW-1185">Reference proteome</keyword>
<name>A0ABN7WIB9_GIGMA</name>
<evidence type="ECO:0000313" key="3">
    <source>
        <dbReference type="Proteomes" id="UP000789901"/>
    </source>
</evidence>
<accession>A0ABN7WIB9</accession>
<reference evidence="2 3" key="1">
    <citation type="submission" date="2021-06" db="EMBL/GenBank/DDBJ databases">
        <authorList>
            <person name="Kallberg Y."/>
            <person name="Tangrot J."/>
            <person name="Rosling A."/>
        </authorList>
    </citation>
    <scope>NUCLEOTIDE SEQUENCE [LARGE SCALE GENOMIC DNA]</scope>
    <source>
        <strain evidence="2 3">120-4 pot B 10/14</strain>
    </source>
</reference>
<feature type="region of interest" description="Disordered" evidence="1">
    <location>
        <begin position="1"/>
        <end position="29"/>
    </location>
</feature>
<evidence type="ECO:0000256" key="1">
    <source>
        <dbReference type="SAM" id="MobiDB-lite"/>
    </source>
</evidence>
<proteinExistence type="predicted"/>
<feature type="non-terminal residue" evidence="2">
    <location>
        <position position="170"/>
    </location>
</feature>
<protein>
    <submittedName>
        <fullName evidence="2">6334_t:CDS:1</fullName>
    </submittedName>
</protein>
<comment type="caution">
    <text evidence="2">The sequence shown here is derived from an EMBL/GenBank/DDBJ whole genome shotgun (WGS) entry which is preliminary data.</text>
</comment>
<feature type="non-terminal residue" evidence="2">
    <location>
        <position position="1"/>
    </location>
</feature>
<evidence type="ECO:0000313" key="2">
    <source>
        <dbReference type="EMBL" id="CAG8831097.1"/>
    </source>
</evidence>
<dbReference type="Proteomes" id="UP000789901">
    <property type="component" value="Unassembled WGS sequence"/>
</dbReference>
<gene>
    <name evidence="2" type="ORF">GMARGA_LOCUS30560</name>
</gene>